<name>A0A370BR05_ASPNG</name>
<dbReference type="AlphaFoldDB" id="A0A370BR05"/>
<organism evidence="1 2">
    <name type="scientific">Aspergillus niger ATCC 13496</name>
    <dbReference type="NCBI Taxonomy" id="1353008"/>
    <lineage>
        <taxon>Eukaryota</taxon>
        <taxon>Fungi</taxon>
        <taxon>Dikarya</taxon>
        <taxon>Ascomycota</taxon>
        <taxon>Pezizomycotina</taxon>
        <taxon>Eurotiomycetes</taxon>
        <taxon>Eurotiomycetidae</taxon>
        <taxon>Eurotiales</taxon>
        <taxon>Aspergillaceae</taxon>
        <taxon>Aspergillus</taxon>
        <taxon>Aspergillus subgen. Circumdati</taxon>
    </lineage>
</organism>
<dbReference type="PANTHER" id="PTHR42070">
    <property type="entry name" value="FILAMENT ASSOCIATED PROTEIN, PUTATIVE (AFU_ORTHOLOGUE AFUA_8G06630)-RELATED"/>
    <property type="match status" value="1"/>
</dbReference>
<gene>
    <name evidence="1" type="ORF">M747DRAFT_309046</name>
</gene>
<evidence type="ECO:0008006" key="3">
    <source>
        <dbReference type="Google" id="ProtNLM"/>
    </source>
</evidence>
<dbReference type="EMBL" id="KZ851938">
    <property type="protein sequence ID" value="RDH16515.1"/>
    <property type="molecule type" value="Genomic_DNA"/>
</dbReference>
<evidence type="ECO:0000313" key="1">
    <source>
        <dbReference type="EMBL" id="RDH16515.1"/>
    </source>
</evidence>
<sequence>MMIPFLHHHKDLTRVRNNQRRCRQRKRDYVAELERELASNKDASSREILRLQSITDGLRQENERLTAVLELWGVGPKGSGSRPSRPSEYENTVLGDIYKYPVPSADGCGLGQTEDTPAGNAFELCLSPIKSSSVEGFEDTFTYSNCLPIPPKVGPNSGSLSLRETHVLEANIEPEMSKNNYEDTTVCAVALELAMNCNTKNLSIMELDLRLRCGYRSARFQWEGCRVDNQVLFEVLAEIM</sequence>
<accession>A0A370BR05</accession>
<dbReference type="Proteomes" id="UP000253845">
    <property type="component" value="Unassembled WGS sequence"/>
</dbReference>
<proteinExistence type="predicted"/>
<dbReference type="VEuPathDB" id="FungiDB:M747DRAFT_309046"/>
<dbReference type="PANTHER" id="PTHR42070:SF1">
    <property type="entry name" value="FILAMENT ASSOCIATED PROTEIN, PUTATIVE (AFU_ORTHOLOGUE AFUA_8G06630)-RELATED"/>
    <property type="match status" value="1"/>
</dbReference>
<evidence type="ECO:0000313" key="2">
    <source>
        <dbReference type="Proteomes" id="UP000253845"/>
    </source>
</evidence>
<protein>
    <recommendedName>
        <fullName evidence="3">BZIP domain-containing protein</fullName>
    </recommendedName>
</protein>
<reference evidence="1 2" key="1">
    <citation type="submission" date="2018-07" db="EMBL/GenBank/DDBJ databases">
        <title>Section-level genome sequencing of Aspergillus section Nigri to investigate inter- and intra-species variation.</title>
        <authorList>
            <consortium name="DOE Joint Genome Institute"/>
            <person name="Vesth T.C."/>
            <person name="Nybo J.L."/>
            <person name="Theobald S."/>
            <person name="Frisvad J.C."/>
            <person name="Larsen T.O."/>
            <person name="Nielsen K.F."/>
            <person name="Hoof J.B."/>
            <person name="Brandl J."/>
            <person name="Salamov A."/>
            <person name="Riley R."/>
            <person name="Gladden J.M."/>
            <person name="Phatale P."/>
            <person name="Nielsen M.T."/>
            <person name="Lyhne E.K."/>
            <person name="Kogle M.E."/>
            <person name="Strasser K."/>
            <person name="McDonnell E."/>
            <person name="Barry K."/>
            <person name="Clum A."/>
            <person name="Chen C."/>
            <person name="Nolan M."/>
            <person name="Sandor L."/>
            <person name="Kuo A."/>
            <person name="Lipzen A."/>
            <person name="Hainaut M."/>
            <person name="Drula E."/>
            <person name="Tsang A."/>
            <person name="Magnuson J.K."/>
            <person name="Henrissat B."/>
            <person name="Wiebenga A."/>
            <person name="Simmons B.A."/>
            <person name="Makela M.R."/>
            <person name="De vries R.P."/>
            <person name="Grigoriev I.V."/>
            <person name="Mortensen U.H."/>
            <person name="Baker S.E."/>
            <person name="Andersen M.R."/>
        </authorList>
    </citation>
    <scope>NUCLEOTIDE SEQUENCE [LARGE SCALE GENOMIC DNA]</scope>
    <source>
        <strain evidence="1 2">ATCC 13496</strain>
    </source>
</reference>
<dbReference type="Gene3D" id="1.20.5.170">
    <property type="match status" value="1"/>
</dbReference>